<reference evidence="1" key="1">
    <citation type="submission" date="2010-04" db="EMBL/GenBank/DDBJ databases">
        <authorList>
            <person name="Reid K.E."/>
            <person name="Liao N."/>
            <person name="Chan S."/>
            <person name="Docking R."/>
            <person name="Taylor G."/>
            <person name="Moore R."/>
            <person name="Mayo M."/>
            <person name="Munro S."/>
            <person name="King J."/>
            <person name="Yanchuk A."/>
            <person name="Holt R."/>
            <person name="Jones S."/>
            <person name="Marra M."/>
            <person name="Ritland C.E."/>
            <person name="Ritland K."/>
            <person name="Bohlmann J."/>
        </authorList>
    </citation>
    <scope>NUCLEOTIDE SEQUENCE</scope>
    <source>
        <tissue evidence="1">Bud</tissue>
    </source>
</reference>
<dbReference type="AlphaFoldDB" id="D5AD64"/>
<accession>D5AD64</accession>
<name>D5AD64_PICSI</name>
<evidence type="ECO:0000313" key="1">
    <source>
        <dbReference type="EMBL" id="ADE77483.1"/>
    </source>
</evidence>
<sequence length="57" mass="6540">MVSMDHIMMARPPVFTVIENGATLHTRSAGILLPLRFSKNDFITFQASWANVWKIFM</sequence>
<organism evidence="1">
    <name type="scientific">Picea sitchensis</name>
    <name type="common">Sitka spruce</name>
    <name type="synonym">Pinus sitchensis</name>
    <dbReference type="NCBI Taxonomy" id="3332"/>
    <lineage>
        <taxon>Eukaryota</taxon>
        <taxon>Viridiplantae</taxon>
        <taxon>Streptophyta</taxon>
        <taxon>Embryophyta</taxon>
        <taxon>Tracheophyta</taxon>
        <taxon>Spermatophyta</taxon>
        <taxon>Pinopsida</taxon>
        <taxon>Pinidae</taxon>
        <taxon>Conifers I</taxon>
        <taxon>Pinales</taxon>
        <taxon>Pinaceae</taxon>
        <taxon>Picea</taxon>
    </lineage>
</organism>
<proteinExistence type="evidence at transcript level"/>
<protein>
    <submittedName>
        <fullName evidence="1">Uncharacterized protein</fullName>
    </submittedName>
</protein>
<dbReference type="EMBL" id="BT124217">
    <property type="protein sequence ID" value="ADE77483.1"/>
    <property type="molecule type" value="mRNA"/>
</dbReference>